<evidence type="ECO:0000313" key="2">
    <source>
        <dbReference type="EMBL" id="GIO44119.1"/>
    </source>
</evidence>
<feature type="transmembrane region" description="Helical" evidence="1">
    <location>
        <begin position="89"/>
        <end position="109"/>
    </location>
</feature>
<name>A0A919Y465_9BACL</name>
<sequence length="248" mass="27301">MELIGRSGNPTLRDDTFERPEIYHGMEVMTINGTVNKAFITLIILIGSAFSTWMLYFDGYNVLPMAIGGALVGFVLALITSFKPKAAPFLVPIYAIAEGMFIGAISAQYEWRTGGITLQAVLLTMGVFLALLLAYKTRLIKATENFKLGVFAATGGIALVYIISIVLSFFGIRMPYLHESTWVGIGISLVIVIVAALNLVLDFDFIENGAEQGAPKYMEWYGAFGLMVTLVWLYLEMLRLLAKLSSRD</sequence>
<dbReference type="Pfam" id="PF12811">
    <property type="entry name" value="BaxI_1"/>
    <property type="match status" value="1"/>
</dbReference>
<evidence type="ECO:0000256" key="1">
    <source>
        <dbReference type="SAM" id="Phobius"/>
    </source>
</evidence>
<organism evidence="2 3">
    <name type="scientific">Paenibacillus apis</name>
    <dbReference type="NCBI Taxonomy" id="1792174"/>
    <lineage>
        <taxon>Bacteria</taxon>
        <taxon>Bacillati</taxon>
        <taxon>Bacillota</taxon>
        <taxon>Bacilli</taxon>
        <taxon>Bacillales</taxon>
        <taxon>Paenibacillaceae</taxon>
        <taxon>Paenibacillus</taxon>
    </lineage>
</organism>
<gene>
    <name evidence="2" type="ORF">J41TS4_38770</name>
</gene>
<dbReference type="PIRSF" id="PIRSF009160">
    <property type="entry name" value="UCP009160"/>
    <property type="match status" value="1"/>
</dbReference>
<dbReference type="EMBL" id="BORS01000015">
    <property type="protein sequence ID" value="GIO44119.1"/>
    <property type="molecule type" value="Genomic_DNA"/>
</dbReference>
<keyword evidence="3" id="KW-1185">Reference proteome</keyword>
<dbReference type="InterPro" id="IPR010539">
    <property type="entry name" value="BaxI_1-like"/>
</dbReference>
<dbReference type="AlphaFoldDB" id="A0A919Y465"/>
<evidence type="ECO:0000313" key="3">
    <source>
        <dbReference type="Proteomes" id="UP000678895"/>
    </source>
</evidence>
<reference evidence="2" key="1">
    <citation type="submission" date="2021-03" db="EMBL/GenBank/DDBJ databases">
        <title>Antimicrobial resistance genes in bacteria isolated from Japanese honey, and their potential for conferring macrolide and lincosamide resistance in the American foulbrood pathogen Paenibacillus larvae.</title>
        <authorList>
            <person name="Okamoto M."/>
            <person name="Kumagai M."/>
            <person name="Kanamori H."/>
            <person name="Takamatsu D."/>
        </authorList>
    </citation>
    <scope>NUCLEOTIDE SEQUENCE</scope>
    <source>
        <strain evidence="2">J41TS4</strain>
    </source>
</reference>
<comment type="caution">
    <text evidence="2">The sequence shown here is derived from an EMBL/GenBank/DDBJ whole genome shotgun (WGS) entry which is preliminary data.</text>
</comment>
<feature type="transmembrane region" description="Helical" evidence="1">
    <location>
        <begin position="38"/>
        <end position="56"/>
    </location>
</feature>
<dbReference type="PANTHER" id="PTHR41282:SF1">
    <property type="entry name" value="CONSERVED TRANSMEMBRANE PROTEIN-RELATED"/>
    <property type="match status" value="1"/>
</dbReference>
<dbReference type="Proteomes" id="UP000678895">
    <property type="component" value="Unassembled WGS sequence"/>
</dbReference>
<dbReference type="PANTHER" id="PTHR41282">
    <property type="entry name" value="CONSERVED TRANSMEMBRANE PROTEIN-RELATED"/>
    <property type="match status" value="1"/>
</dbReference>
<keyword evidence="1" id="KW-1133">Transmembrane helix</keyword>
<feature type="transmembrane region" description="Helical" evidence="1">
    <location>
        <begin position="62"/>
        <end position="82"/>
    </location>
</feature>
<keyword evidence="1" id="KW-0472">Membrane</keyword>
<feature type="transmembrane region" description="Helical" evidence="1">
    <location>
        <begin position="115"/>
        <end position="134"/>
    </location>
</feature>
<feature type="transmembrane region" description="Helical" evidence="1">
    <location>
        <begin position="217"/>
        <end position="235"/>
    </location>
</feature>
<protein>
    <submittedName>
        <fullName evidence="2">Membrane protein</fullName>
    </submittedName>
</protein>
<accession>A0A919Y465</accession>
<proteinExistence type="predicted"/>
<keyword evidence="1" id="KW-0812">Transmembrane</keyword>
<feature type="transmembrane region" description="Helical" evidence="1">
    <location>
        <begin position="146"/>
        <end position="170"/>
    </location>
</feature>
<feature type="transmembrane region" description="Helical" evidence="1">
    <location>
        <begin position="182"/>
        <end position="205"/>
    </location>
</feature>